<sequence>MNRRSRRKRASRRNNHHANSIANCSSTDQSVPLRFLTKPRAILKPNSPRFQGNHQKNVCFSLAANNENQIPIVPPPASNDIPIIPVSSIISIAPPSEPHSVSARRHYPNSNNVNNYVNYAPSSFPFCIDFDMIKSDIEKGQYVKQTCSFCQKHYSYKNLSILSCGHVFHSDCLSSFRKNSNPRNHCCPICRQLYHFVDIHASDCYKNLAAILIQKRFRGFRFRKHLGDIAPPGSTMHRKWVLSRAKNASVLLVDAIENQSDAVDAILASIDKELDWARSVMNAVEVQEKVIDWESVRMKIIQKGCGSCPICLREIYFDDCMITSCEHCYHPECLKHWLSVCENEDNATTCPVCRSPFQFRRLYEVGEIEFFCQYPDAKREAEFAIINSVSNFKVV</sequence>
<dbReference type="Pfam" id="PF13639">
    <property type="entry name" value="zf-RING_2"/>
    <property type="match status" value="2"/>
</dbReference>
<evidence type="ECO:0000313" key="5">
    <source>
        <dbReference type="Proteomes" id="UP000179807"/>
    </source>
</evidence>
<dbReference type="PROSITE" id="PS50089">
    <property type="entry name" value="ZF_RING_2"/>
    <property type="match status" value="2"/>
</dbReference>
<evidence type="ECO:0000313" key="4">
    <source>
        <dbReference type="EMBL" id="OHS94334.1"/>
    </source>
</evidence>
<dbReference type="OrthoDB" id="8062037at2759"/>
<gene>
    <name evidence="4" type="ORF">TRFO_11191</name>
</gene>
<evidence type="ECO:0000259" key="3">
    <source>
        <dbReference type="PROSITE" id="PS50089"/>
    </source>
</evidence>
<comment type="caution">
    <text evidence="4">The sequence shown here is derived from an EMBL/GenBank/DDBJ whole genome shotgun (WGS) entry which is preliminary data.</text>
</comment>
<dbReference type="InterPro" id="IPR042862">
    <property type="entry name" value="RNF32"/>
</dbReference>
<evidence type="ECO:0000256" key="1">
    <source>
        <dbReference type="PROSITE-ProRule" id="PRU00175"/>
    </source>
</evidence>
<dbReference type="PROSITE" id="PS50096">
    <property type="entry name" value="IQ"/>
    <property type="match status" value="1"/>
</dbReference>
<proteinExistence type="predicted"/>
<dbReference type="Gene3D" id="3.30.40.10">
    <property type="entry name" value="Zinc/RING finger domain, C3HC4 (zinc finger)"/>
    <property type="match status" value="2"/>
</dbReference>
<dbReference type="SUPFAM" id="SSF57850">
    <property type="entry name" value="RING/U-box"/>
    <property type="match status" value="2"/>
</dbReference>
<protein>
    <recommendedName>
        <fullName evidence="3">RING-type domain-containing protein</fullName>
    </recommendedName>
</protein>
<feature type="region of interest" description="Disordered" evidence="2">
    <location>
        <begin position="1"/>
        <end position="24"/>
    </location>
</feature>
<keyword evidence="5" id="KW-1185">Reference proteome</keyword>
<dbReference type="PANTHER" id="PTHR14991">
    <property type="entry name" value="RING FINGER PROTEIN 32"/>
    <property type="match status" value="1"/>
</dbReference>
<evidence type="ECO:0000256" key="2">
    <source>
        <dbReference type="SAM" id="MobiDB-lite"/>
    </source>
</evidence>
<dbReference type="GO" id="GO:0008270">
    <property type="term" value="F:zinc ion binding"/>
    <property type="evidence" value="ECO:0007669"/>
    <property type="project" value="UniProtKB-KW"/>
</dbReference>
<dbReference type="RefSeq" id="XP_068347471.1">
    <property type="nucleotide sequence ID" value="XM_068495892.1"/>
</dbReference>
<organism evidence="4 5">
    <name type="scientific">Tritrichomonas foetus</name>
    <dbReference type="NCBI Taxonomy" id="1144522"/>
    <lineage>
        <taxon>Eukaryota</taxon>
        <taxon>Metamonada</taxon>
        <taxon>Parabasalia</taxon>
        <taxon>Tritrichomonadida</taxon>
        <taxon>Tritrichomonadidae</taxon>
        <taxon>Tritrichomonas</taxon>
    </lineage>
</organism>
<feature type="compositionally biased region" description="Basic residues" evidence="2">
    <location>
        <begin position="1"/>
        <end position="16"/>
    </location>
</feature>
<dbReference type="PANTHER" id="PTHR14991:SF0">
    <property type="entry name" value="RING FINGER PROTEIN 32"/>
    <property type="match status" value="1"/>
</dbReference>
<dbReference type="VEuPathDB" id="TrichDB:TRFO_11191"/>
<keyword evidence="1" id="KW-0863">Zinc-finger</keyword>
<name>A0A1J4J4T6_9EUKA</name>
<dbReference type="AlphaFoldDB" id="A0A1J4J4T6"/>
<dbReference type="InterPro" id="IPR013083">
    <property type="entry name" value="Znf_RING/FYVE/PHD"/>
</dbReference>
<feature type="domain" description="RING-type" evidence="3">
    <location>
        <begin position="147"/>
        <end position="191"/>
    </location>
</feature>
<feature type="domain" description="RING-type" evidence="3">
    <location>
        <begin position="308"/>
        <end position="354"/>
    </location>
</feature>
<dbReference type="GeneID" id="94830596"/>
<keyword evidence="1" id="KW-0862">Zinc</keyword>
<dbReference type="CDD" id="cd23767">
    <property type="entry name" value="IQCD"/>
    <property type="match status" value="1"/>
</dbReference>
<reference evidence="4" key="1">
    <citation type="submission" date="2016-10" db="EMBL/GenBank/DDBJ databases">
        <authorList>
            <person name="Benchimol M."/>
            <person name="Almeida L.G."/>
            <person name="Vasconcelos A.T."/>
            <person name="Perreira-Neves A."/>
            <person name="Rosa I.A."/>
            <person name="Tasca T."/>
            <person name="Bogo M.R."/>
            <person name="de Souza W."/>
        </authorList>
    </citation>
    <scope>NUCLEOTIDE SEQUENCE [LARGE SCALE GENOMIC DNA]</scope>
    <source>
        <strain evidence="4">K</strain>
    </source>
</reference>
<accession>A0A1J4J4T6</accession>
<dbReference type="EMBL" id="MLAK01001326">
    <property type="protein sequence ID" value="OHS94334.1"/>
    <property type="molecule type" value="Genomic_DNA"/>
</dbReference>
<keyword evidence="1" id="KW-0479">Metal-binding</keyword>
<dbReference type="SMART" id="SM00184">
    <property type="entry name" value="RING"/>
    <property type="match status" value="2"/>
</dbReference>
<dbReference type="Proteomes" id="UP000179807">
    <property type="component" value="Unassembled WGS sequence"/>
</dbReference>
<dbReference type="InterPro" id="IPR001841">
    <property type="entry name" value="Znf_RING"/>
</dbReference>